<evidence type="ECO:0000256" key="2">
    <source>
        <dbReference type="ARBA" id="ARBA00022452"/>
    </source>
</evidence>
<evidence type="ECO:0000256" key="1">
    <source>
        <dbReference type="ARBA" id="ARBA00004370"/>
    </source>
</evidence>
<protein>
    <submittedName>
        <fullName evidence="9">Translocation and assembly module TamA</fullName>
    </submittedName>
</protein>
<dbReference type="RefSeq" id="WP_168054902.1">
    <property type="nucleotide sequence ID" value="NZ_JAAOZT010000006.1"/>
</dbReference>
<gene>
    <name evidence="9" type="ORF">HNR39_001306</name>
</gene>
<keyword evidence="5" id="KW-0472">Membrane</keyword>
<dbReference type="InterPro" id="IPR000184">
    <property type="entry name" value="Bac_surfAg_D15"/>
</dbReference>
<dbReference type="PANTHER" id="PTHR12815:SF47">
    <property type="entry name" value="TRANSLOCATION AND ASSEMBLY MODULE SUBUNIT TAMA"/>
    <property type="match status" value="1"/>
</dbReference>
<keyword evidence="4" id="KW-0732">Signal</keyword>
<keyword evidence="3" id="KW-0812">Transmembrane</keyword>
<dbReference type="AlphaFoldDB" id="A0A840RSN0"/>
<comment type="caution">
    <text evidence="9">The sequence shown here is derived from an EMBL/GenBank/DDBJ whole genome shotgun (WGS) entry which is preliminary data.</text>
</comment>
<dbReference type="InterPro" id="IPR039910">
    <property type="entry name" value="D15-like"/>
</dbReference>
<dbReference type="EMBL" id="JACHHQ010000002">
    <property type="protein sequence ID" value="MBB5199479.1"/>
    <property type="molecule type" value="Genomic_DNA"/>
</dbReference>
<organism evidence="9 10">
    <name type="scientific">Glaciimonas immobilis</name>
    <dbReference type="NCBI Taxonomy" id="728004"/>
    <lineage>
        <taxon>Bacteria</taxon>
        <taxon>Pseudomonadati</taxon>
        <taxon>Pseudomonadota</taxon>
        <taxon>Betaproteobacteria</taxon>
        <taxon>Burkholderiales</taxon>
        <taxon>Oxalobacteraceae</taxon>
        <taxon>Glaciimonas</taxon>
    </lineage>
</organism>
<evidence type="ECO:0000256" key="5">
    <source>
        <dbReference type="ARBA" id="ARBA00023136"/>
    </source>
</evidence>
<dbReference type="Pfam" id="PF01103">
    <property type="entry name" value="Omp85"/>
    <property type="match status" value="1"/>
</dbReference>
<keyword evidence="6" id="KW-0998">Cell outer membrane</keyword>
<dbReference type="InterPro" id="IPR010827">
    <property type="entry name" value="BamA/TamA_POTRA"/>
</dbReference>
<evidence type="ECO:0000256" key="6">
    <source>
        <dbReference type="ARBA" id="ARBA00023237"/>
    </source>
</evidence>
<feature type="domain" description="POTRA" evidence="8">
    <location>
        <begin position="207"/>
        <end position="264"/>
    </location>
</feature>
<proteinExistence type="predicted"/>
<evidence type="ECO:0000256" key="4">
    <source>
        <dbReference type="ARBA" id="ARBA00022729"/>
    </source>
</evidence>
<evidence type="ECO:0000259" key="7">
    <source>
        <dbReference type="Pfam" id="PF01103"/>
    </source>
</evidence>
<comment type="subcellular location">
    <subcellularLocation>
        <location evidence="1">Membrane</location>
    </subcellularLocation>
</comment>
<dbReference type="Pfam" id="PF07244">
    <property type="entry name" value="POTRA"/>
    <property type="match status" value="1"/>
</dbReference>
<sequence>MNLTHIRPVACFNYPLCGVLLILLWLNPSDARAAYKVEIEAPKEISALLKQHLDLVRYKDRDDLSDDQLKYMLDTVNDQVTQLTSTEGYFLPTTTVTVDPGATKVIHLKVDPHQRTIVASAKVEVMGKVVTEVPERIPRIQRNWRLPVGQPFRQSDWDAAKEHSLQLLQYKGFPSAKITHSEARIEADDNAAQLSVAYDSGPSFTLGPLQITGTKRYPNKIIHNVNPLSVGENYDLDRLLYLQRQIQNTGYFGNVIVGIDDDPAHPALTPVKVQVTEFPTQRVRAGIGYATDTGAQVQGGYSNYNVFGDAWVFDSQAKIEQRRQYGSLSLNMPPDQRSFVNGINGAYDRTTLQGVDLRSQRIGFKRARSLENYDTALTLDFYRDSLQQTDGAVLPPNTVVLPGKHQALVPGFSWTRRDVDDQIFPTDGDIFSVQTGIALKGVLTDQSFFRAYLRYKKYVPVAKRDIMIFRIEGGAIFTKGASAEVPASLLFRAGGNESVRGYAYESIGNTQKGRVYPTKYMVTASAEYQHWFNHSWGAAVFYDIGAATNSWVDKQIKVGTGVGARWRSPVGPVNVDLAYGVQDRRIRPHISLGIAF</sequence>
<dbReference type="Proteomes" id="UP000571084">
    <property type="component" value="Unassembled WGS sequence"/>
</dbReference>
<keyword evidence="2" id="KW-1134">Transmembrane beta strand</keyword>
<name>A0A840RSN0_9BURK</name>
<evidence type="ECO:0000313" key="9">
    <source>
        <dbReference type="EMBL" id="MBB5199479.1"/>
    </source>
</evidence>
<accession>A0A840RSN0</accession>
<feature type="domain" description="Bacterial surface antigen (D15)" evidence="7">
    <location>
        <begin position="305"/>
        <end position="584"/>
    </location>
</feature>
<keyword evidence="10" id="KW-1185">Reference proteome</keyword>
<dbReference type="GO" id="GO:0019867">
    <property type="term" value="C:outer membrane"/>
    <property type="evidence" value="ECO:0007669"/>
    <property type="project" value="InterPro"/>
</dbReference>
<evidence type="ECO:0000256" key="3">
    <source>
        <dbReference type="ARBA" id="ARBA00022692"/>
    </source>
</evidence>
<dbReference type="Gene3D" id="3.10.20.310">
    <property type="entry name" value="membrane protein fhac"/>
    <property type="match status" value="2"/>
</dbReference>
<reference evidence="9 10" key="1">
    <citation type="submission" date="2020-08" db="EMBL/GenBank/DDBJ databases">
        <title>Genomic Encyclopedia of Type Strains, Phase IV (KMG-IV): sequencing the most valuable type-strain genomes for metagenomic binning, comparative biology and taxonomic classification.</title>
        <authorList>
            <person name="Goeker M."/>
        </authorList>
    </citation>
    <scope>NUCLEOTIDE SEQUENCE [LARGE SCALE GENOMIC DNA]</scope>
    <source>
        <strain evidence="9 10">DSM 23240</strain>
    </source>
</reference>
<dbReference type="Gene3D" id="2.40.160.50">
    <property type="entry name" value="membrane protein fhac: a member of the omp85/tpsb transporter family"/>
    <property type="match status" value="1"/>
</dbReference>
<evidence type="ECO:0000259" key="8">
    <source>
        <dbReference type="Pfam" id="PF07244"/>
    </source>
</evidence>
<dbReference type="PANTHER" id="PTHR12815">
    <property type="entry name" value="SORTING AND ASSEMBLY MACHINERY SAMM50 PROTEIN FAMILY MEMBER"/>
    <property type="match status" value="1"/>
</dbReference>
<evidence type="ECO:0000313" key="10">
    <source>
        <dbReference type="Proteomes" id="UP000571084"/>
    </source>
</evidence>